<dbReference type="OrthoDB" id="9793697at2"/>
<dbReference type="CDD" id="cd07043">
    <property type="entry name" value="STAS_anti-anti-sigma_factors"/>
    <property type="match status" value="1"/>
</dbReference>
<dbReference type="Proteomes" id="UP000245125">
    <property type="component" value="Unassembled WGS sequence"/>
</dbReference>
<evidence type="ECO:0000313" key="2">
    <source>
        <dbReference type="EMBL" id="SPQ01199.1"/>
    </source>
</evidence>
<protein>
    <recommendedName>
        <fullName evidence="1">STAS domain-containing protein</fullName>
    </recommendedName>
</protein>
<sequence length="101" mass="11169">MIECRVDKESRTMFCRFPTKKMDTIASTEADKDFLKSFSEAGADNIVFDLEGVNYVASGFLRLCLSAASKVDKGKFSVINTDPQIMKVYKIAGLDSVLNVS</sequence>
<feature type="domain" description="STAS" evidence="1">
    <location>
        <begin position="1"/>
        <end position="101"/>
    </location>
</feature>
<keyword evidence="3" id="KW-1185">Reference proteome</keyword>
<evidence type="ECO:0000313" key="3">
    <source>
        <dbReference type="Proteomes" id="UP000245125"/>
    </source>
</evidence>
<reference evidence="3" key="1">
    <citation type="submission" date="2018-03" db="EMBL/GenBank/DDBJ databases">
        <authorList>
            <person name="Zecchin S."/>
        </authorList>
    </citation>
    <scope>NUCLEOTIDE SEQUENCE [LARGE SCALE GENOMIC DNA]</scope>
</reference>
<gene>
    <name evidence="2" type="ORF">NBG4_460022</name>
</gene>
<dbReference type="EMBL" id="OUUY01000093">
    <property type="protein sequence ID" value="SPQ01199.1"/>
    <property type="molecule type" value="Genomic_DNA"/>
</dbReference>
<dbReference type="SUPFAM" id="SSF52091">
    <property type="entry name" value="SpoIIaa-like"/>
    <property type="match status" value="1"/>
</dbReference>
<dbReference type="Gene3D" id="3.30.750.24">
    <property type="entry name" value="STAS domain"/>
    <property type="match status" value="1"/>
</dbReference>
<proteinExistence type="predicted"/>
<dbReference type="InterPro" id="IPR036513">
    <property type="entry name" value="STAS_dom_sf"/>
</dbReference>
<dbReference type="AlphaFoldDB" id="A0A2U3QIK5"/>
<accession>A0A2U3QIK5</accession>
<dbReference type="InterPro" id="IPR002645">
    <property type="entry name" value="STAS_dom"/>
</dbReference>
<evidence type="ECO:0000259" key="1">
    <source>
        <dbReference type="PROSITE" id="PS50801"/>
    </source>
</evidence>
<organism evidence="2 3">
    <name type="scientific">Candidatus Sulfobium mesophilum</name>
    <dbReference type="NCBI Taxonomy" id="2016548"/>
    <lineage>
        <taxon>Bacteria</taxon>
        <taxon>Pseudomonadati</taxon>
        <taxon>Nitrospirota</taxon>
        <taxon>Nitrospiria</taxon>
        <taxon>Nitrospirales</taxon>
        <taxon>Nitrospiraceae</taxon>
        <taxon>Candidatus Sulfobium</taxon>
    </lineage>
</organism>
<name>A0A2U3QIK5_9BACT</name>
<dbReference type="PROSITE" id="PS50801">
    <property type="entry name" value="STAS"/>
    <property type="match status" value="1"/>
</dbReference>